<gene>
    <name evidence="1" type="ORF">ACFOEE_09340</name>
</gene>
<accession>A0ABV7CJA4</accession>
<keyword evidence="2" id="KW-1185">Reference proteome</keyword>
<evidence type="ECO:0000313" key="2">
    <source>
        <dbReference type="Proteomes" id="UP001595453"/>
    </source>
</evidence>
<dbReference type="RefSeq" id="WP_377123507.1">
    <property type="nucleotide sequence ID" value="NZ_JBHRSD010000014.1"/>
</dbReference>
<dbReference type="EMBL" id="JBHRSD010000014">
    <property type="protein sequence ID" value="MFC3032724.1"/>
    <property type="molecule type" value="Genomic_DNA"/>
</dbReference>
<sequence length="58" mass="6494">MTLKEKINLKATELHDNAKQISKEQLERIGGGHDSHFGKGCDGTWTDKSCDFMQSCQP</sequence>
<evidence type="ECO:0000313" key="1">
    <source>
        <dbReference type="EMBL" id="MFC3032724.1"/>
    </source>
</evidence>
<proteinExistence type="predicted"/>
<protein>
    <recommendedName>
        <fullName evidence="3">Bacteriocin</fullName>
    </recommendedName>
</protein>
<dbReference type="Proteomes" id="UP001595453">
    <property type="component" value="Unassembled WGS sequence"/>
</dbReference>
<comment type="caution">
    <text evidence="1">The sequence shown here is derived from an EMBL/GenBank/DDBJ whole genome shotgun (WGS) entry which is preliminary data.</text>
</comment>
<name>A0ABV7CJA4_9GAMM</name>
<organism evidence="1 2">
    <name type="scientific">Pseudoalteromonas fenneropenaei</name>
    <dbReference type="NCBI Taxonomy" id="1737459"/>
    <lineage>
        <taxon>Bacteria</taxon>
        <taxon>Pseudomonadati</taxon>
        <taxon>Pseudomonadota</taxon>
        <taxon>Gammaproteobacteria</taxon>
        <taxon>Alteromonadales</taxon>
        <taxon>Pseudoalteromonadaceae</taxon>
        <taxon>Pseudoalteromonas</taxon>
    </lineage>
</organism>
<evidence type="ECO:0008006" key="3">
    <source>
        <dbReference type="Google" id="ProtNLM"/>
    </source>
</evidence>
<reference evidence="2" key="1">
    <citation type="journal article" date="2019" name="Int. J. Syst. Evol. Microbiol.">
        <title>The Global Catalogue of Microorganisms (GCM) 10K type strain sequencing project: providing services to taxonomists for standard genome sequencing and annotation.</title>
        <authorList>
            <consortium name="The Broad Institute Genomics Platform"/>
            <consortium name="The Broad Institute Genome Sequencing Center for Infectious Disease"/>
            <person name="Wu L."/>
            <person name="Ma J."/>
        </authorList>
    </citation>
    <scope>NUCLEOTIDE SEQUENCE [LARGE SCALE GENOMIC DNA]</scope>
    <source>
        <strain evidence="2">KCTC 42730</strain>
    </source>
</reference>